<dbReference type="InterPro" id="IPR050623">
    <property type="entry name" value="Glucan_succinyl_AcylTrfase"/>
</dbReference>
<feature type="transmembrane region" description="Helical" evidence="1">
    <location>
        <begin position="295"/>
        <end position="314"/>
    </location>
</feature>
<dbReference type="Pfam" id="PF01757">
    <property type="entry name" value="Acyl_transf_3"/>
    <property type="match status" value="1"/>
</dbReference>
<name>A0A1I5XIU6_9FIRM</name>
<feature type="transmembrane region" description="Helical" evidence="1">
    <location>
        <begin position="127"/>
        <end position="153"/>
    </location>
</feature>
<accession>A0A1I5XIU6</accession>
<proteinExistence type="predicted"/>
<keyword evidence="1" id="KW-0472">Membrane</keyword>
<dbReference type="AlphaFoldDB" id="A0A1I5XIU6"/>
<keyword evidence="4" id="KW-1185">Reference proteome</keyword>
<evidence type="ECO:0000256" key="1">
    <source>
        <dbReference type="SAM" id="Phobius"/>
    </source>
</evidence>
<evidence type="ECO:0000313" key="4">
    <source>
        <dbReference type="Proteomes" id="UP000182624"/>
    </source>
</evidence>
<dbReference type="GO" id="GO:0016747">
    <property type="term" value="F:acyltransferase activity, transferring groups other than amino-acyl groups"/>
    <property type="evidence" value="ECO:0007669"/>
    <property type="project" value="InterPro"/>
</dbReference>
<keyword evidence="1" id="KW-0812">Transmembrane</keyword>
<feature type="transmembrane region" description="Helical" evidence="1">
    <location>
        <begin position="256"/>
        <end position="274"/>
    </location>
</feature>
<feature type="transmembrane region" description="Helical" evidence="1">
    <location>
        <begin position="224"/>
        <end position="244"/>
    </location>
</feature>
<evidence type="ECO:0000259" key="2">
    <source>
        <dbReference type="Pfam" id="PF01757"/>
    </source>
</evidence>
<protein>
    <submittedName>
        <fullName evidence="3">Fucose 4-O-acetylase</fullName>
    </submittedName>
</protein>
<feature type="transmembrane region" description="Helical" evidence="1">
    <location>
        <begin position="48"/>
        <end position="68"/>
    </location>
</feature>
<dbReference type="InterPro" id="IPR002656">
    <property type="entry name" value="Acyl_transf_3_dom"/>
</dbReference>
<gene>
    <name evidence="3" type="ORF">SAMN04487928_13315</name>
</gene>
<feature type="transmembrane region" description="Helical" evidence="1">
    <location>
        <begin position="165"/>
        <end position="188"/>
    </location>
</feature>
<dbReference type="EMBL" id="FOXO01000033">
    <property type="protein sequence ID" value="SFQ31871.1"/>
    <property type="molecule type" value="Genomic_DNA"/>
</dbReference>
<feature type="domain" description="Acyltransferase 3" evidence="2">
    <location>
        <begin position="4"/>
        <end position="336"/>
    </location>
</feature>
<feature type="transmembrane region" description="Helical" evidence="1">
    <location>
        <begin position="194"/>
        <end position="212"/>
    </location>
</feature>
<dbReference type="PANTHER" id="PTHR36927">
    <property type="entry name" value="BLR4337 PROTEIN"/>
    <property type="match status" value="1"/>
</dbReference>
<evidence type="ECO:0000313" key="3">
    <source>
        <dbReference type="EMBL" id="SFQ31871.1"/>
    </source>
</evidence>
<organism evidence="3 4">
    <name type="scientific">Butyrivibrio proteoclasticus</name>
    <dbReference type="NCBI Taxonomy" id="43305"/>
    <lineage>
        <taxon>Bacteria</taxon>
        <taxon>Bacillati</taxon>
        <taxon>Bacillota</taxon>
        <taxon>Clostridia</taxon>
        <taxon>Lachnospirales</taxon>
        <taxon>Lachnospiraceae</taxon>
        <taxon>Butyrivibrio</taxon>
    </lineage>
</organism>
<dbReference type="Proteomes" id="UP000182624">
    <property type="component" value="Unassembled WGS sequence"/>
</dbReference>
<dbReference type="PANTHER" id="PTHR36927:SF1">
    <property type="entry name" value="MDO-LIKE PROTEIN"/>
    <property type="match status" value="1"/>
</dbReference>
<reference evidence="4" key="1">
    <citation type="submission" date="2016-10" db="EMBL/GenBank/DDBJ databases">
        <authorList>
            <person name="Varghese N."/>
            <person name="Submissions S."/>
        </authorList>
    </citation>
    <scope>NUCLEOTIDE SEQUENCE [LARGE SCALE GENOMIC DNA]</scope>
    <source>
        <strain evidence="4">P18</strain>
    </source>
</reference>
<dbReference type="RefSeq" id="WP_074891180.1">
    <property type="nucleotide sequence ID" value="NZ_FOXO01000033.1"/>
</dbReference>
<dbReference type="OrthoDB" id="355417at2"/>
<feature type="transmembrane region" description="Helical" evidence="1">
    <location>
        <begin position="89"/>
        <end position="107"/>
    </location>
</feature>
<feature type="transmembrane region" description="Helical" evidence="1">
    <location>
        <begin position="320"/>
        <end position="340"/>
    </location>
</feature>
<sequence length="362" mass="40971">MKKNYLDNIRWVTVVLVVIYHVLYMYNGEDILGGLGKITALDVQYYDIFLYAVYPWFMLLLFLISGICSRYYLDNHTAKEFAKSRTRKLLIPSTIGLFVFQFIQGYVNMSISDAFDSMQEVPGVIKYLIMALSGTGVLWYIQLLWLFSMVLLLVRKIEKDRLWELGGKANIIAILLMTVVIWGAAQIFNTPVVVVYRFGYYGVAFMLGYFVFSHDEVIETLKKYFVLLFALAAGVGISFCAVYFGKNYADAPINKSVLFSGFGWLMSMAILSGASKYADKQNAFTAWMSKNNFGLYVFHYLGISTVALLLGKPGNLPATMVYTISLIAGFVVAYALNAVISRIPFFRWAVLGIKKERKNDVS</sequence>
<keyword evidence="1" id="KW-1133">Transmembrane helix</keyword>
<feature type="transmembrane region" description="Helical" evidence="1">
    <location>
        <begin position="9"/>
        <end position="28"/>
    </location>
</feature>